<dbReference type="EMBL" id="CP137641">
    <property type="protein sequence ID" value="WOX55043.1"/>
    <property type="molecule type" value="Genomic_DNA"/>
</dbReference>
<proteinExistence type="predicted"/>
<dbReference type="Proteomes" id="UP001626603">
    <property type="component" value="Chromosome"/>
</dbReference>
<name>A0ABD8A675_9EURY</name>
<dbReference type="AlphaFoldDB" id="A0ABD8A675"/>
<organism evidence="1 2">
    <name type="scientific">Methanoculleus palmolei</name>
    <dbReference type="NCBI Taxonomy" id="72612"/>
    <lineage>
        <taxon>Archaea</taxon>
        <taxon>Methanobacteriati</taxon>
        <taxon>Methanobacteriota</taxon>
        <taxon>Stenosarchaea group</taxon>
        <taxon>Methanomicrobia</taxon>
        <taxon>Methanomicrobiales</taxon>
        <taxon>Methanomicrobiaceae</taxon>
        <taxon>Methanoculleus</taxon>
    </lineage>
</organism>
<evidence type="ECO:0000313" key="2">
    <source>
        <dbReference type="Proteomes" id="UP001626603"/>
    </source>
</evidence>
<protein>
    <recommendedName>
        <fullName evidence="3">Lipoprotein</fullName>
    </recommendedName>
</protein>
<evidence type="ECO:0000313" key="1">
    <source>
        <dbReference type="EMBL" id="WOX55043.1"/>
    </source>
</evidence>
<keyword evidence="2" id="KW-1185">Reference proteome</keyword>
<accession>A0ABD8A675</accession>
<reference evidence="1 2" key="1">
    <citation type="submission" date="2023-10" db="EMBL/GenBank/DDBJ databases">
        <title>The complete genome sequence of Methanoculleus palmolei DSM 4273.</title>
        <authorList>
            <person name="Lai S.-J."/>
            <person name="You Y.-T."/>
            <person name="Chen S.-C."/>
        </authorList>
    </citation>
    <scope>NUCLEOTIDE SEQUENCE [LARGE SCALE GENOMIC DNA]</scope>
    <source>
        <strain evidence="1 2">DSM 4273</strain>
    </source>
</reference>
<sequence>MERKWIILLVVVLLVVACGSAGCAKTVSKLKVLKAGDAVADAASTYTDSDTTQENQMYAYELLGEKGTVYNIHFEGNGPVDLMILNPENYYRYDRALDGNSEGSIRGQLYLNKKEADIKFTQPDDQQYRFIIDNTYLMTNGANAGRSVAYTVTIS</sequence>
<evidence type="ECO:0008006" key="3">
    <source>
        <dbReference type="Google" id="ProtNLM"/>
    </source>
</evidence>
<dbReference type="PROSITE" id="PS51257">
    <property type="entry name" value="PROKAR_LIPOPROTEIN"/>
    <property type="match status" value="1"/>
</dbReference>
<gene>
    <name evidence="1" type="ORF">R6Y95_06095</name>
</gene>